<proteinExistence type="evidence at transcript level"/>
<keyword evidence="4" id="KW-0812">Transmembrane</keyword>
<keyword evidence="7 11" id="KW-0560">Oxidoreductase</keyword>
<dbReference type="Gene3D" id="1.10.630.10">
    <property type="entry name" value="Cytochrome P450"/>
    <property type="match status" value="1"/>
</dbReference>
<dbReference type="InterPro" id="IPR036396">
    <property type="entry name" value="Cyt_P450_sf"/>
</dbReference>
<evidence type="ECO:0000256" key="3">
    <source>
        <dbReference type="ARBA" id="ARBA00010617"/>
    </source>
</evidence>
<keyword evidence="11" id="KW-0503">Monooxygenase</keyword>
<dbReference type="GO" id="GO:0016125">
    <property type="term" value="P:sterol metabolic process"/>
    <property type="evidence" value="ECO:0007669"/>
    <property type="project" value="TreeGrafter"/>
</dbReference>
<dbReference type="PANTHER" id="PTHR24286:SF53">
    <property type="entry name" value="BETA-AMYRIN 28-OXIDASE-LIKE"/>
    <property type="match status" value="1"/>
</dbReference>
<keyword evidence="5 10" id="KW-0479">Metal-binding</keyword>
<keyword evidence="8 10" id="KW-0408">Iron</keyword>
<dbReference type="PANTHER" id="PTHR24286">
    <property type="entry name" value="CYTOCHROME P450 26"/>
    <property type="match status" value="1"/>
</dbReference>
<dbReference type="InterPro" id="IPR001128">
    <property type="entry name" value="Cyt_P450"/>
</dbReference>
<evidence type="ECO:0000256" key="8">
    <source>
        <dbReference type="ARBA" id="ARBA00023004"/>
    </source>
</evidence>
<evidence type="ECO:0000256" key="4">
    <source>
        <dbReference type="ARBA" id="ARBA00022692"/>
    </source>
</evidence>
<evidence type="ECO:0000256" key="1">
    <source>
        <dbReference type="ARBA" id="ARBA00001971"/>
    </source>
</evidence>
<dbReference type="Pfam" id="PF00067">
    <property type="entry name" value="p450"/>
    <property type="match status" value="1"/>
</dbReference>
<dbReference type="EMBL" id="KU878857">
    <property type="protein sequence ID" value="AOG74840.1"/>
    <property type="molecule type" value="mRNA"/>
</dbReference>
<protein>
    <submittedName>
        <fullName evidence="12">Cytochrome P450</fullName>
    </submittedName>
</protein>
<dbReference type="GO" id="GO:0004497">
    <property type="term" value="F:monooxygenase activity"/>
    <property type="evidence" value="ECO:0007669"/>
    <property type="project" value="UniProtKB-KW"/>
</dbReference>
<keyword evidence="9" id="KW-0472">Membrane</keyword>
<dbReference type="GO" id="GO:0016020">
    <property type="term" value="C:membrane"/>
    <property type="evidence" value="ECO:0007669"/>
    <property type="project" value="UniProtKB-SubCell"/>
</dbReference>
<keyword evidence="6" id="KW-1133">Transmembrane helix</keyword>
<dbReference type="PROSITE" id="PS00086">
    <property type="entry name" value="CYTOCHROME_P450"/>
    <property type="match status" value="1"/>
</dbReference>
<dbReference type="GO" id="GO:0016705">
    <property type="term" value="F:oxidoreductase activity, acting on paired donors, with incorporation or reduction of molecular oxygen"/>
    <property type="evidence" value="ECO:0007669"/>
    <property type="project" value="InterPro"/>
</dbReference>
<name>A0A1I9Q5Z2_PLAGD</name>
<dbReference type="CDD" id="cd11043">
    <property type="entry name" value="CYP90-like"/>
    <property type="match status" value="1"/>
</dbReference>
<accession>A0A1I9Q5Z2</accession>
<organism evidence="12">
    <name type="scientific">Platycodon grandiflorus</name>
    <name type="common">Balloon flower</name>
    <name type="synonym">Campanula grandiflora</name>
    <dbReference type="NCBI Taxonomy" id="94286"/>
    <lineage>
        <taxon>Eukaryota</taxon>
        <taxon>Viridiplantae</taxon>
        <taxon>Streptophyta</taxon>
        <taxon>Embryophyta</taxon>
        <taxon>Tracheophyta</taxon>
        <taxon>Spermatophyta</taxon>
        <taxon>Magnoliopsida</taxon>
        <taxon>eudicotyledons</taxon>
        <taxon>Gunneridae</taxon>
        <taxon>Pentapetalae</taxon>
        <taxon>asterids</taxon>
        <taxon>campanulids</taxon>
        <taxon>Asterales</taxon>
        <taxon>Campanulaceae</taxon>
        <taxon>Platycodon</taxon>
    </lineage>
</organism>
<dbReference type="PRINTS" id="PR00385">
    <property type="entry name" value="P450"/>
</dbReference>
<comment type="subcellular location">
    <subcellularLocation>
        <location evidence="2">Membrane</location>
        <topology evidence="2">Single-pass membrane protein</topology>
    </subcellularLocation>
</comment>
<evidence type="ECO:0000256" key="11">
    <source>
        <dbReference type="RuleBase" id="RU000461"/>
    </source>
</evidence>
<dbReference type="SUPFAM" id="SSF48264">
    <property type="entry name" value="Cytochrome P450"/>
    <property type="match status" value="1"/>
</dbReference>
<dbReference type="InterPro" id="IPR017972">
    <property type="entry name" value="Cyt_P450_CS"/>
</dbReference>
<evidence type="ECO:0000256" key="5">
    <source>
        <dbReference type="ARBA" id="ARBA00022723"/>
    </source>
</evidence>
<comment type="similarity">
    <text evidence="3 11">Belongs to the cytochrome P450 family.</text>
</comment>
<evidence type="ECO:0000256" key="9">
    <source>
        <dbReference type="ARBA" id="ARBA00023136"/>
    </source>
</evidence>
<dbReference type="GO" id="GO:0020037">
    <property type="term" value="F:heme binding"/>
    <property type="evidence" value="ECO:0007669"/>
    <property type="project" value="InterPro"/>
</dbReference>
<evidence type="ECO:0000256" key="7">
    <source>
        <dbReference type="ARBA" id="ARBA00023002"/>
    </source>
</evidence>
<evidence type="ECO:0000256" key="6">
    <source>
        <dbReference type="ARBA" id="ARBA00022989"/>
    </source>
</evidence>
<comment type="cofactor">
    <cofactor evidence="1 10">
        <name>heme</name>
        <dbReference type="ChEBI" id="CHEBI:30413"/>
    </cofactor>
</comment>
<dbReference type="PRINTS" id="PR00463">
    <property type="entry name" value="EP450I"/>
</dbReference>
<evidence type="ECO:0000256" key="10">
    <source>
        <dbReference type="PIRSR" id="PIRSR602401-1"/>
    </source>
</evidence>
<evidence type="ECO:0000256" key="2">
    <source>
        <dbReference type="ARBA" id="ARBA00004167"/>
    </source>
</evidence>
<feature type="binding site" description="axial binding residue" evidence="10">
    <location>
        <position position="429"/>
    </location>
    <ligand>
        <name>heme</name>
        <dbReference type="ChEBI" id="CHEBI:30413"/>
    </ligand>
    <ligandPart>
        <name>Fe</name>
        <dbReference type="ChEBI" id="CHEBI:18248"/>
    </ligandPart>
</feature>
<dbReference type="FunFam" id="1.10.630.10:FF:000022">
    <property type="entry name" value="Taxadiene 5-alpha hydroxylase"/>
    <property type="match status" value="1"/>
</dbReference>
<evidence type="ECO:0000313" key="12">
    <source>
        <dbReference type="EMBL" id="AOG74840.1"/>
    </source>
</evidence>
<dbReference type="AlphaFoldDB" id="A0A1I9Q5Z2"/>
<dbReference type="InterPro" id="IPR002401">
    <property type="entry name" value="Cyt_P450_E_grp-I"/>
</dbReference>
<dbReference type="GO" id="GO:0005506">
    <property type="term" value="F:iron ion binding"/>
    <property type="evidence" value="ECO:0007669"/>
    <property type="project" value="InterPro"/>
</dbReference>
<keyword evidence="10 11" id="KW-0349">Heme</keyword>
<reference evidence="12" key="1">
    <citation type="submission" date="2016-03" db="EMBL/GenBank/DDBJ databases">
        <title>CYP716 enzymes form the cradle of triterpenoid diversity in eudicots.</title>
        <authorList>
            <person name="Miettinen K."/>
            <person name="Pollier J."/>
            <person name="Arendt P."/>
            <person name="Moses T."/>
            <person name="Mertens J."/>
            <person name="Goossens A."/>
        </authorList>
    </citation>
    <scope>NUCLEOTIDE SEQUENCE</scope>
    <source>
        <strain evidence="12">CYP716S6</strain>
    </source>
</reference>
<sequence>MDVLLSSTLLVAVFGVISFIFIINLQAKTTKPNGLLPPGRTGWPIIGESLKLISAGKDGEPELFVRERMKNYSPDVFKTSISGEKVACFCGVGGNKFVFSNENKTLKTWWPSQITKVMLSKGSPVADNQKIRDTVSQFLRLEALKNYVPIMDDMIRKFMVTGLATNQVINAFPIFKLMAFSLSSKLIINIEDPALVAKLATHFEILMAGLFSVPINFPGTNFRRAINSAIRFRKEVYPLIKQRRSEPRNTTSDDKHDLLSYLIAASANWADIDDENILKEISDTIISVLMASHDTTSSILSAVVYFLADHPHVYKQVMEEQMEIKKNKQAAGALLNWDDIMKMKYTRNVVNEVLRLVPPAAGAFKQATTDITYAGFTIPKGWKIYWTVHSTHKNPKYFENPEEFNPSRFEGNGPVPYSFIPFGGGPRMCPGSEFARTEVLVFMHNFLTKFRFQKLVQDEKIIYNPLPMPAHGLPIRLLAHA</sequence>